<dbReference type="SMART" id="SM00448">
    <property type="entry name" value="REC"/>
    <property type="match status" value="1"/>
</dbReference>
<reference evidence="6 7" key="1">
    <citation type="submission" date="2018-03" db="EMBL/GenBank/DDBJ databases">
        <title>Genomic Encyclopedia of Archaeal and Bacterial Type Strains, Phase II (KMG-II): from individual species to whole genera.</title>
        <authorList>
            <person name="Goeker M."/>
        </authorList>
    </citation>
    <scope>NUCLEOTIDE SEQUENCE [LARGE SCALE GENOMIC DNA]</scope>
    <source>
        <strain evidence="6 7">DSM 29328</strain>
    </source>
</reference>
<evidence type="ECO:0000256" key="4">
    <source>
        <dbReference type="PROSITE-ProRule" id="PRU00169"/>
    </source>
</evidence>
<dbReference type="InterPro" id="IPR039420">
    <property type="entry name" value="WalR-like"/>
</dbReference>
<dbReference type="SUPFAM" id="SSF52172">
    <property type="entry name" value="CheY-like"/>
    <property type="match status" value="1"/>
</dbReference>
<evidence type="ECO:0000259" key="5">
    <source>
        <dbReference type="PROSITE" id="PS50110"/>
    </source>
</evidence>
<dbReference type="PANTHER" id="PTHR43214:SF24">
    <property type="entry name" value="TRANSCRIPTIONAL REGULATORY PROTEIN NARL-RELATED"/>
    <property type="match status" value="1"/>
</dbReference>
<keyword evidence="1" id="KW-0805">Transcription regulation</keyword>
<sequence length="243" mass="27112">MRLLIAEDDKLHRDFLEKVARNTLAELEALTLAEDGERAITAFDAGAYDSVVLDLQMPRATGVEVAKTIWAKKPDTKILFWSNYTEEAYIRGITKIVPSAAVYGYVLKSAPAEQLKLALQGVFIAEQCVIDREVRVVQQRAGDRLQGLSELEYEALVDLCLGLTDKAMAARRNVSLRGAQSRLQHLYQKLGLDKGDIPSGEWGPTYNSRTRAISLAFARGILNADALRKEEENLRVWIGRHQG</sequence>
<dbReference type="Pfam" id="PF00072">
    <property type="entry name" value="Response_reg"/>
    <property type="match status" value="1"/>
</dbReference>
<dbReference type="OrthoDB" id="5405146at2"/>
<dbReference type="SUPFAM" id="SSF46894">
    <property type="entry name" value="C-terminal effector domain of the bipartite response regulators"/>
    <property type="match status" value="1"/>
</dbReference>
<evidence type="ECO:0000256" key="1">
    <source>
        <dbReference type="ARBA" id="ARBA00023015"/>
    </source>
</evidence>
<evidence type="ECO:0000256" key="3">
    <source>
        <dbReference type="ARBA" id="ARBA00023163"/>
    </source>
</evidence>
<dbReference type="InterPro" id="IPR001789">
    <property type="entry name" value="Sig_transdc_resp-reg_receiver"/>
</dbReference>
<dbReference type="GO" id="GO:0000160">
    <property type="term" value="P:phosphorelay signal transduction system"/>
    <property type="evidence" value="ECO:0007669"/>
    <property type="project" value="InterPro"/>
</dbReference>
<dbReference type="Gene3D" id="3.40.50.2300">
    <property type="match status" value="1"/>
</dbReference>
<organism evidence="6 7">
    <name type="scientific">Aliiruegeria haliotis</name>
    <dbReference type="NCBI Taxonomy" id="1280846"/>
    <lineage>
        <taxon>Bacteria</taxon>
        <taxon>Pseudomonadati</taxon>
        <taxon>Pseudomonadota</taxon>
        <taxon>Alphaproteobacteria</taxon>
        <taxon>Rhodobacterales</taxon>
        <taxon>Roseobacteraceae</taxon>
        <taxon>Aliiruegeria</taxon>
    </lineage>
</organism>
<protein>
    <submittedName>
        <fullName evidence="6">LuxR family two component transcriptional regulator</fullName>
    </submittedName>
</protein>
<dbReference type="Proteomes" id="UP000239480">
    <property type="component" value="Unassembled WGS sequence"/>
</dbReference>
<evidence type="ECO:0000313" key="6">
    <source>
        <dbReference type="EMBL" id="PRY20412.1"/>
    </source>
</evidence>
<evidence type="ECO:0000313" key="7">
    <source>
        <dbReference type="Proteomes" id="UP000239480"/>
    </source>
</evidence>
<dbReference type="InterPro" id="IPR036388">
    <property type="entry name" value="WH-like_DNA-bd_sf"/>
</dbReference>
<dbReference type="PANTHER" id="PTHR43214">
    <property type="entry name" value="TWO-COMPONENT RESPONSE REGULATOR"/>
    <property type="match status" value="1"/>
</dbReference>
<keyword evidence="3" id="KW-0804">Transcription</keyword>
<evidence type="ECO:0000256" key="2">
    <source>
        <dbReference type="ARBA" id="ARBA00023125"/>
    </source>
</evidence>
<name>A0A2T0RH07_9RHOB</name>
<dbReference type="InterPro" id="IPR016032">
    <property type="entry name" value="Sig_transdc_resp-reg_C-effctor"/>
</dbReference>
<dbReference type="AlphaFoldDB" id="A0A2T0RH07"/>
<feature type="domain" description="Response regulatory" evidence="5">
    <location>
        <begin position="2"/>
        <end position="123"/>
    </location>
</feature>
<dbReference type="EMBL" id="PVTD01000013">
    <property type="protein sequence ID" value="PRY20412.1"/>
    <property type="molecule type" value="Genomic_DNA"/>
</dbReference>
<dbReference type="PROSITE" id="PS50110">
    <property type="entry name" value="RESPONSE_REGULATORY"/>
    <property type="match status" value="1"/>
</dbReference>
<dbReference type="CDD" id="cd17535">
    <property type="entry name" value="REC_NarL-like"/>
    <property type="match status" value="1"/>
</dbReference>
<keyword evidence="7" id="KW-1185">Reference proteome</keyword>
<proteinExistence type="predicted"/>
<dbReference type="GO" id="GO:0006355">
    <property type="term" value="P:regulation of DNA-templated transcription"/>
    <property type="evidence" value="ECO:0007669"/>
    <property type="project" value="InterPro"/>
</dbReference>
<keyword evidence="4" id="KW-0597">Phosphoprotein</keyword>
<comment type="caution">
    <text evidence="6">The sequence shown here is derived from an EMBL/GenBank/DDBJ whole genome shotgun (WGS) entry which is preliminary data.</text>
</comment>
<dbReference type="RefSeq" id="WP_106207673.1">
    <property type="nucleotide sequence ID" value="NZ_PVTD01000013.1"/>
</dbReference>
<dbReference type="GO" id="GO:0003677">
    <property type="term" value="F:DNA binding"/>
    <property type="evidence" value="ECO:0007669"/>
    <property type="project" value="UniProtKB-KW"/>
</dbReference>
<dbReference type="InterPro" id="IPR058245">
    <property type="entry name" value="NreC/VraR/RcsB-like_REC"/>
</dbReference>
<dbReference type="InterPro" id="IPR011006">
    <property type="entry name" value="CheY-like_superfamily"/>
</dbReference>
<keyword evidence="2" id="KW-0238">DNA-binding</keyword>
<accession>A0A2T0RH07</accession>
<dbReference type="Gene3D" id="1.10.10.10">
    <property type="entry name" value="Winged helix-like DNA-binding domain superfamily/Winged helix DNA-binding domain"/>
    <property type="match status" value="1"/>
</dbReference>
<gene>
    <name evidence="6" type="ORF">CLV78_11311</name>
</gene>
<feature type="modified residue" description="4-aspartylphosphate" evidence="4">
    <location>
        <position position="54"/>
    </location>
</feature>